<name>A0AAV4VVY0_CAEEX</name>
<comment type="subcellular location">
    <subcellularLocation>
        <location evidence="1">Secreted</location>
    </subcellularLocation>
</comment>
<dbReference type="SUPFAM" id="SSF57184">
    <property type="entry name" value="Growth factor receptor domain"/>
    <property type="match status" value="1"/>
</dbReference>
<keyword evidence="3" id="KW-0732">Signal</keyword>
<keyword evidence="2" id="KW-0964">Secreted</keyword>
<dbReference type="SMART" id="SM00121">
    <property type="entry name" value="IB"/>
    <property type="match status" value="1"/>
</dbReference>
<dbReference type="GO" id="GO:0005576">
    <property type="term" value="C:extracellular region"/>
    <property type="evidence" value="ECO:0007669"/>
    <property type="project" value="UniProtKB-SubCell"/>
</dbReference>
<evidence type="ECO:0000313" key="7">
    <source>
        <dbReference type="Proteomes" id="UP001054945"/>
    </source>
</evidence>
<keyword evidence="4" id="KW-1015">Disulfide bond</keyword>
<feature type="domain" description="IGFBP N-terminal" evidence="5">
    <location>
        <begin position="21"/>
        <end position="114"/>
    </location>
</feature>
<keyword evidence="7" id="KW-1185">Reference proteome</keyword>
<dbReference type="InterPro" id="IPR009030">
    <property type="entry name" value="Growth_fac_rcpt_cys_sf"/>
</dbReference>
<evidence type="ECO:0000256" key="1">
    <source>
        <dbReference type="ARBA" id="ARBA00004613"/>
    </source>
</evidence>
<evidence type="ECO:0000313" key="6">
    <source>
        <dbReference type="EMBL" id="GIY74442.1"/>
    </source>
</evidence>
<dbReference type="EMBL" id="BPLR01015222">
    <property type="protein sequence ID" value="GIY74442.1"/>
    <property type="molecule type" value="Genomic_DNA"/>
</dbReference>
<evidence type="ECO:0000256" key="3">
    <source>
        <dbReference type="ARBA" id="ARBA00022729"/>
    </source>
</evidence>
<dbReference type="PANTHER" id="PTHR14186">
    <property type="entry name" value="INSULIN-LIKE GROWTH FACTOR BINDING PROTEIN-RELATED"/>
    <property type="match status" value="1"/>
</dbReference>
<protein>
    <submittedName>
        <fullName evidence="6">IGFBP N-terminal domain-containing protein</fullName>
    </submittedName>
</protein>
<reference evidence="6 7" key="1">
    <citation type="submission" date="2021-06" db="EMBL/GenBank/DDBJ databases">
        <title>Caerostris extrusa draft genome.</title>
        <authorList>
            <person name="Kono N."/>
            <person name="Arakawa K."/>
        </authorList>
    </citation>
    <scope>NUCLEOTIDE SEQUENCE [LARGE SCALE GENOMIC DNA]</scope>
</reference>
<dbReference type="GO" id="GO:0005520">
    <property type="term" value="F:insulin-like growth factor binding"/>
    <property type="evidence" value="ECO:0007669"/>
    <property type="project" value="InterPro"/>
</dbReference>
<dbReference type="GO" id="GO:0009966">
    <property type="term" value="P:regulation of signal transduction"/>
    <property type="evidence" value="ECO:0007669"/>
    <property type="project" value="TreeGrafter"/>
</dbReference>
<accession>A0AAV4VVY0</accession>
<dbReference type="AlphaFoldDB" id="A0AAV4VVY0"/>
<dbReference type="Gene3D" id="4.10.40.20">
    <property type="match status" value="1"/>
</dbReference>
<evidence type="ECO:0000259" key="5">
    <source>
        <dbReference type="PROSITE" id="PS51323"/>
    </source>
</evidence>
<proteinExistence type="predicted"/>
<dbReference type="InterPro" id="IPR000867">
    <property type="entry name" value="IGFBP-like"/>
</dbReference>
<sequence length="217" mass="24738">MRSSSGKRPSLCRGILDFLSLKQRNSSWQLQEKCSLEVNKRRRLNCKGGWTLGICGCCKVCAKLEGEECGGQHNYLGKCDKGLVCEPQEPKFVSFFRNGTKTVYKNPRGICSARDNAEIFQDCQGLCQHTSCRACRFVDPFQACKKCKKDDFKCIREFGRACIRKDACKNAKRISMRKVSLQKNWKESFNAKFQHANLKTMSKSKNNDHGLTFNASY</sequence>
<dbReference type="InterPro" id="IPR011390">
    <property type="entry name" value="IGFBP_rP_mac25"/>
</dbReference>
<dbReference type="PANTHER" id="PTHR14186:SF20">
    <property type="entry name" value="CYSTEINE-RICH MOTOR NEURON 1 PROTEIN-LIKE"/>
    <property type="match status" value="1"/>
</dbReference>
<dbReference type="Pfam" id="PF00219">
    <property type="entry name" value="IGFBP"/>
    <property type="match status" value="1"/>
</dbReference>
<organism evidence="6 7">
    <name type="scientific">Caerostris extrusa</name>
    <name type="common">Bark spider</name>
    <name type="synonym">Caerostris bankana</name>
    <dbReference type="NCBI Taxonomy" id="172846"/>
    <lineage>
        <taxon>Eukaryota</taxon>
        <taxon>Metazoa</taxon>
        <taxon>Ecdysozoa</taxon>
        <taxon>Arthropoda</taxon>
        <taxon>Chelicerata</taxon>
        <taxon>Arachnida</taxon>
        <taxon>Araneae</taxon>
        <taxon>Araneomorphae</taxon>
        <taxon>Entelegynae</taxon>
        <taxon>Araneoidea</taxon>
        <taxon>Araneidae</taxon>
        <taxon>Caerostris</taxon>
    </lineage>
</organism>
<gene>
    <name evidence="6" type="primary">AVEN_245847_1</name>
    <name evidence="6" type="ORF">CEXT_745931</name>
</gene>
<evidence type="ECO:0000256" key="2">
    <source>
        <dbReference type="ARBA" id="ARBA00022525"/>
    </source>
</evidence>
<dbReference type="GO" id="GO:0001558">
    <property type="term" value="P:regulation of cell growth"/>
    <property type="evidence" value="ECO:0007669"/>
    <property type="project" value="InterPro"/>
</dbReference>
<dbReference type="Proteomes" id="UP001054945">
    <property type="component" value="Unassembled WGS sequence"/>
</dbReference>
<dbReference type="PROSITE" id="PS51323">
    <property type="entry name" value="IGFBP_N_2"/>
    <property type="match status" value="1"/>
</dbReference>
<comment type="caution">
    <text evidence="6">The sequence shown here is derived from an EMBL/GenBank/DDBJ whole genome shotgun (WGS) entry which is preliminary data.</text>
</comment>
<evidence type="ECO:0000256" key="4">
    <source>
        <dbReference type="ARBA" id="ARBA00023157"/>
    </source>
</evidence>